<feature type="transmembrane region" description="Helical" evidence="1">
    <location>
        <begin position="321"/>
        <end position="342"/>
    </location>
</feature>
<evidence type="ECO:0000313" key="2">
    <source>
        <dbReference type="EMBL" id="MBB5271048.1"/>
    </source>
</evidence>
<dbReference type="RefSeq" id="WP_183964972.1">
    <property type="nucleotide sequence ID" value="NZ_BAABEW010000017.1"/>
</dbReference>
<dbReference type="AlphaFoldDB" id="A0A7W8M7R6"/>
<comment type="caution">
    <text evidence="2">The sequence shown here is derived from an EMBL/GenBank/DDBJ whole genome shotgun (WGS) entry which is preliminary data.</text>
</comment>
<feature type="transmembrane region" description="Helical" evidence="1">
    <location>
        <begin position="238"/>
        <end position="261"/>
    </location>
</feature>
<organism evidence="2 3">
    <name type="scientific">Quisquiliibacterium transsilvanicum</name>
    <dbReference type="NCBI Taxonomy" id="1549638"/>
    <lineage>
        <taxon>Bacteria</taxon>
        <taxon>Pseudomonadati</taxon>
        <taxon>Pseudomonadota</taxon>
        <taxon>Betaproteobacteria</taxon>
        <taxon>Burkholderiales</taxon>
        <taxon>Burkholderiaceae</taxon>
        <taxon>Quisquiliibacterium</taxon>
    </lineage>
</organism>
<keyword evidence="1" id="KW-0812">Transmembrane</keyword>
<evidence type="ECO:0000256" key="1">
    <source>
        <dbReference type="SAM" id="Phobius"/>
    </source>
</evidence>
<accession>A0A7W8M7R6</accession>
<protein>
    <submittedName>
        <fullName evidence="2">Uncharacterized protein</fullName>
    </submittedName>
</protein>
<sequence length="525" mass="56143">MAPDSGARAPAQAASGQGVSARLPILGASRRLLSIYEDAPYRNAGAILVFVCGLVLLARLSPLAMLPFLVLVWANADRLALRVDSLLGAAPWLLVAIPAAAILARLVLQPPAASDDLLRHIASAFWPRGYQDMYVHTALPPHPLYPGFDGLLGYLAQRIGLPATMWLAQAAAFACYSFAVIGAGLRVLSGREDRWFWVAAGWLLLCSLLALRLSLARPEVFMAAWAISAVIPRSRGGIALWVVIGVALGSAYWLAPIYYTAALLLQTSLRARLAIAAALGTAWALLWLWLTGGELVATFVWPLEAVGRRIPELSVGENVSIFAMVSAPEFVLLAAGAAWAIGKGAAEPRFVLLAGFFLLSNQIRYANVVAAMFMLCALGLIAAAKGEELLRSRTQSGAKLRSVVAAVLLLCALSIPPQVPKWADQVRFQLPPGSVVLAGNMPPMYSMLFHNPGRIRISPGFELGAARPEVQRAILDLGSGRLDCVAVLALGFTHLVENSFAGVPASCMRLEATQNTWRLWRLAAP</sequence>
<feature type="transmembrane region" description="Helical" evidence="1">
    <location>
        <begin position="86"/>
        <end position="108"/>
    </location>
</feature>
<name>A0A7W8M7R6_9BURK</name>
<keyword evidence="3" id="KW-1185">Reference proteome</keyword>
<proteinExistence type="predicted"/>
<keyword evidence="1" id="KW-1133">Transmembrane helix</keyword>
<dbReference type="EMBL" id="JACHGB010000002">
    <property type="protein sequence ID" value="MBB5271048.1"/>
    <property type="molecule type" value="Genomic_DNA"/>
</dbReference>
<gene>
    <name evidence="2" type="ORF">HNQ70_001052</name>
</gene>
<keyword evidence="1" id="KW-0472">Membrane</keyword>
<feature type="transmembrane region" description="Helical" evidence="1">
    <location>
        <begin position="166"/>
        <end position="188"/>
    </location>
</feature>
<feature type="transmembrane region" description="Helical" evidence="1">
    <location>
        <begin position="195"/>
        <end position="215"/>
    </location>
</feature>
<dbReference type="Proteomes" id="UP000532440">
    <property type="component" value="Unassembled WGS sequence"/>
</dbReference>
<feature type="transmembrane region" description="Helical" evidence="1">
    <location>
        <begin position="273"/>
        <end position="301"/>
    </location>
</feature>
<evidence type="ECO:0000313" key="3">
    <source>
        <dbReference type="Proteomes" id="UP000532440"/>
    </source>
</evidence>
<feature type="transmembrane region" description="Helical" evidence="1">
    <location>
        <begin position="363"/>
        <end position="384"/>
    </location>
</feature>
<feature type="transmembrane region" description="Helical" evidence="1">
    <location>
        <begin position="46"/>
        <end position="74"/>
    </location>
</feature>
<reference evidence="2 3" key="1">
    <citation type="submission" date="2020-08" db="EMBL/GenBank/DDBJ databases">
        <title>Genomic Encyclopedia of Type Strains, Phase IV (KMG-IV): sequencing the most valuable type-strain genomes for metagenomic binning, comparative biology and taxonomic classification.</title>
        <authorList>
            <person name="Goeker M."/>
        </authorList>
    </citation>
    <scope>NUCLEOTIDE SEQUENCE [LARGE SCALE GENOMIC DNA]</scope>
    <source>
        <strain evidence="2 3">DSM 29781</strain>
    </source>
</reference>